<feature type="signal peptide" evidence="5">
    <location>
        <begin position="1"/>
        <end position="20"/>
    </location>
</feature>
<name>A0A3P1CJ78_9BACT</name>
<dbReference type="Proteomes" id="UP000274271">
    <property type="component" value="Unassembled WGS sequence"/>
</dbReference>
<dbReference type="GO" id="GO:0009055">
    <property type="term" value="F:electron transfer activity"/>
    <property type="evidence" value="ECO:0007669"/>
    <property type="project" value="InterPro"/>
</dbReference>
<evidence type="ECO:0000256" key="3">
    <source>
        <dbReference type="ARBA" id="ARBA00023004"/>
    </source>
</evidence>
<evidence type="ECO:0000313" key="7">
    <source>
        <dbReference type="EMBL" id="RRB12944.1"/>
    </source>
</evidence>
<feature type="domain" description="Cytochrome c" evidence="6">
    <location>
        <begin position="27"/>
        <end position="115"/>
    </location>
</feature>
<evidence type="ECO:0000256" key="2">
    <source>
        <dbReference type="ARBA" id="ARBA00022723"/>
    </source>
</evidence>
<keyword evidence="3 4" id="KW-0408">Iron</keyword>
<dbReference type="PANTHER" id="PTHR35008:SF8">
    <property type="entry name" value="ALCOHOL DEHYDROGENASE CYTOCHROME C SUBUNIT"/>
    <property type="match status" value="1"/>
</dbReference>
<proteinExistence type="predicted"/>
<dbReference type="InterPro" id="IPR036909">
    <property type="entry name" value="Cyt_c-like_dom_sf"/>
</dbReference>
<evidence type="ECO:0000256" key="1">
    <source>
        <dbReference type="ARBA" id="ARBA00022617"/>
    </source>
</evidence>
<dbReference type="AlphaFoldDB" id="A0A3P1CJ78"/>
<organism evidence="7 8">
    <name type="scientific">Larkinella knui</name>
    <dbReference type="NCBI Taxonomy" id="2025310"/>
    <lineage>
        <taxon>Bacteria</taxon>
        <taxon>Pseudomonadati</taxon>
        <taxon>Bacteroidota</taxon>
        <taxon>Cytophagia</taxon>
        <taxon>Cytophagales</taxon>
        <taxon>Spirosomataceae</taxon>
        <taxon>Larkinella</taxon>
    </lineage>
</organism>
<protein>
    <submittedName>
        <fullName evidence="7">Cytochrome c</fullName>
    </submittedName>
</protein>
<comment type="caution">
    <text evidence="7">The sequence shown here is derived from an EMBL/GenBank/DDBJ whole genome shotgun (WGS) entry which is preliminary data.</text>
</comment>
<dbReference type="OrthoDB" id="9811395at2"/>
<evidence type="ECO:0000259" key="6">
    <source>
        <dbReference type="PROSITE" id="PS51007"/>
    </source>
</evidence>
<keyword evidence="8" id="KW-1185">Reference proteome</keyword>
<dbReference type="PANTHER" id="PTHR35008">
    <property type="entry name" value="BLL4482 PROTEIN-RELATED"/>
    <property type="match status" value="1"/>
</dbReference>
<feature type="chain" id="PRO_5018060938" evidence="5">
    <location>
        <begin position="21"/>
        <end position="136"/>
    </location>
</feature>
<evidence type="ECO:0000313" key="8">
    <source>
        <dbReference type="Proteomes" id="UP000274271"/>
    </source>
</evidence>
<dbReference type="InterPro" id="IPR051459">
    <property type="entry name" value="Cytochrome_c-type_DH"/>
</dbReference>
<dbReference type="GO" id="GO:0046872">
    <property type="term" value="F:metal ion binding"/>
    <property type="evidence" value="ECO:0007669"/>
    <property type="project" value="UniProtKB-KW"/>
</dbReference>
<dbReference type="EMBL" id="RQJP01000004">
    <property type="protein sequence ID" value="RRB12944.1"/>
    <property type="molecule type" value="Genomic_DNA"/>
</dbReference>
<gene>
    <name evidence="7" type="ORF">EHT87_20705</name>
</gene>
<keyword evidence="2 4" id="KW-0479">Metal-binding</keyword>
<dbReference type="GO" id="GO:0020037">
    <property type="term" value="F:heme binding"/>
    <property type="evidence" value="ECO:0007669"/>
    <property type="project" value="InterPro"/>
</dbReference>
<dbReference type="SUPFAM" id="SSF46626">
    <property type="entry name" value="Cytochrome c"/>
    <property type="match status" value="1"/>
</dbReference>
<evidence type="ECO:0000256" key="4">
    <source>
        <dbReference type="PROSITE-ProRule" id="PRU00433"/>
    </source>
</evidence>
<accession>A0A3P1CJ78</accession>
<dbReference type="InterPro" id="IPR009056">
    <property type="entry name" value="Cyt_c-like_dom"/>
</dbReference>
<reference evidence="7 8" key="1">
    <citation type="submission" date="2018-11" db="EMBL/GenBank/DDBJ databases">
        <authorList>
            <person name="Zhou Z."/>
            <person name="Wang G."/>
        </authorList>
    </citation>
    <scope>NUCLEOTIDE SEQUENCE [LARGE SCALE GENOMIC DNA]</scope>
    <source>
        <strain evidence="7 8">KCTC42998</strain>
    </source>
</reference>
<evidence type="ECO:0000256" key="5">
    <source>
        <dbReference type="SAM" id="SignalP"/>
    </source>
</evidence>
<keyword evidence="5" id="KW-0732">Signal</keyword>
<dbReference type="Gene3D" id="1.10.760.10">
    <property type="entry name" value="Cytochrome c-like domain"/>
    <property type="match status" value="1"/>
</dbReference>
<sequence length="136" mass="14818">MKLLLLLLSGMIFCSAILPNQDDTLEKSMARGKTIYTENCINCHMAKGEGVVETFPPLAKSDYLLKTPAKAIQAIKFGLQGPIRVNGATYDNAMPEPGLDEQEVADVMNYILNSWGNSSDKKLITALQVGDVKANQ</sequence>
<dbReference type="PROSITE" id="PS51007">
    <property type="entry name" value="CYTC"/>
    <property type="match status" value="1"/>
</dbReference>
<keyword evidence="1 4" id="KW-0349">Heme</keyword>
<dbReference type="Pfam" id="PF00034">
    <property type="entry name" value="Cytochrom_C"/>
    <property type="match status" value="1"/>
</dbReference>